<organism evidence="2 3">
    <name type="scientific">Ilex paraguariensis</name>
    <name type="common">yerba mate</name>
    <dbReference type="NCBI Taxonomy" id="185542"/>
    <lineage>
        <taxon>Eukaryota</taxon>
        <taxon>Viridiplantae</taxon>
        <taxon>Streptophyta</taxon>
        <taxon>Embryophyta</taxon>
        <taxon>Tracheophyta</taxon>
        <taxon>Spermatophyta</taxon>
        <taxon>Magnoliopsida</taxon>
        <taxon>eudicotyledons</taxon>
        <taxon>Gunneridae</taxon>
        <taxon>Pentapetalae</taxon>
        <taxon>asterids</taxon>
        <taxon>campanulids</taxon>
        <taxon>Aquifoliales</taxon>
        <taxon>Aquifoliaceae</taxon>
        <taxon>Ilex</taxon>
    </lineage>
</organism>
<dbReference type="EMBL" id="CAUOFW020001661">
    <property type="protein sequence ID" value="CAK9147270.1"/>
    <property type="molecule type" value="Genomic_DNA"/>
</dbReference>
<protein>
    <submittedName>
        <fullName evidence="2">Uncharacterized protein</fullName>
    </submittedName>
</protein>
<dbReference type="Proteomes" id="UP001642360">
    <property type="component" value="Unassembled WGS sequence"/>
</dbReference>
<keyword evidence="3" id="KW-1185">Reference proteome</keyword>
<evidence type="ECO:0000256" key="1">
    <source>
        <dbReference type="SAM" id="MobiDB-lite"/>
    </source>
</evidence>
<sequence length="61" mass="6815">MCLLGDRESGSKSEKKELLKEGLSTTKNHPFKCLSRLKCGAKTLYMMAPWRKLCNSGPAKL</sequence>
<feature type="compositionally biased region" description="Basic and acidic residues" evidence="1">
    <location>
        <begin position="1"/>
        <end position="20"/>
    </location>
</feature>
<evidence type="ECO:0000313" key="2">
    <source>
        <dbReference type="EMBL" id="CAK9147270.1"/>
    </source>
</evidence>
<reference evidence="2 3" key="1">
    <citation type="submission" date="2024-02" db="EMBL/GenBank/DDBJ databases">
        <authorList>
            <person name="Vignale AGUSTIN F."/>
            <person name="Sosa J E."/>
            <person name="Modenutti C."/>
        </authorList>
    </citation>
    <scope>NUCLEOTIDE SEQUENCE [LARGE SCALE GENOMIC DNA]</scope>
</reference>
<gene>
    <name evidence="2" type="ORF">ILEXP_LOCUS15154</name>
</gene>
<dbReference type="AlphaFoldDB" id="A0ABC8RUN1"/>
<evidence type="ECO:0000313" key="3">
    <source>
        <dbReference type="Proteomes" id="UP001642360"/>
    </source>
</evidence>
<comment type="caution">
    <text evidence="2">The sequence shown here is derived from an EMBL/GenBank/DDBJ whole genome shotgun (WGS) entry which is preliminary data.</text>
</comment>
<proteinExistence type="predicted"/>
<name>A0ABC8RUN1_9AQUA</name>
<accession>A0ABC8RUN1</accession>
<feature type="region of interest" description="Disordered" evidence="1">
    <location>
        <begin position="1"/>
        <end position="21"/>
    </location>
</feature>